<gene>
    <name evidence="2" type="ORF">RRG08_058510</name>
</gene>
<proteinExistence type="predicted"/>
<sequence length="129" mass="14072">MGPRSDLSQGVSSKLTAATAHPISQAWPLASVTGAAERPVGRTSALEDDSSPRMLTRWRGGRGGKEAQFGWWSGSSPSLTRGNEARMYSMKWRSSRLLPSAECQNQGHFIRQRIGQLSTSCFYSSGLRP</sequence>
<organism evidence="2 3">
    <name type="scientific">Elysia crispata</name>
    <name type="common">lettuce slug</name>
    <dbReference type="NCBI Taxonomy" id="231223"/>
    <lineage>
        <taxon>Eukaryota</taxon>
        <taxon>Metazoa</taxon>
        <taxon>Spiralia</taxon>
        <taxon>Lophotrochozoa</taxon>
        <taxon>Mollusca</taxon>
        <taxon>Gastropoda</taxon>
        <taxon>Heterobranchia</taxon>
        <taxon>Euthyneura</taxon>
        <taxon>Panpulmonata</taxon>
        <taxon>Sacoglossa</taxon>
        <taxon>Placobranchoidea</taxon>
        <taxon>Plakobranchidae</taxon>
        <taxon>Elysia</taxon>
    </lineage>
</organism>
<feature type="region of interest" description="Disordered" evidence="1">
    <location>
        <begin position="34"/>
        <end position="77"/>
    </location>
</feature>
<name>A0AAE1DNU7_9GAST</name>
<reference evidence="2" key="1">
    <citation type="journal article" date="2023" name="G3 (Bethesda)">
        <title>A reference genome for the long-term kleptoplast-retaining sea slug Elysia crispata morphotype clarki.</title>
        <authorList>
            <person name="Eastman K.E."/>
            <person name="Pendleton A.L."/>
            <person name="Shaikh M.A."/>
            <person name="Suttiyut T."/>
            <person name="Ogas R."/>
            <person name="Tomko P."/>
            <person name="Gavelis G."/>
            <person name="Widhalm J.R."/>
            <person name="Wisecaver J.H."/>
        </authorList>
    </citation>
    <scope>NUCLEOTIDE SEQUENCE</scope>
    <source>
        <strain evidence="2">ECLA1</strain>
    </source>
</reference>
<dbReference type="EMBL" id="JAWDGP010003176">
    <property type="protein sequence ID" value="KAK3776760.1"/>
    <property type="molecule type" value="Genomic_DNA"/>
</dbReference>
<dbReference type="Proteomes" id="UP001283361">
    <property type="component" value="Unassembled WGS sequence"/>
</dbReference>
<protein>
    <submittedName>
        <fullName evidence="2">Uncharacterized protein</fullName>
    </submittedName>
</protein>
<evidence type="ECO:0000256" key="1">
    <source>
        <dbReference type="SAM" id="MobiDB-lite"/>
    </source>
</evidence>
<evidence type="ECO:0000313" key="2">
    <source>
        <dbReference type="EMBL" id="KAK3776760.1"/>
    </source>
</evidence>
<evidence type="ECO:0000313" key="3">
    <source>
        <dbReference type="Proteomes" id="UP001283361"/>
    </source>
</evidence>
<keyword evidence="3" id="KW-1185">Reference proteome</keyword>
<dbReference type="AlphaFoldDB" id="A0AAE1DNU7"/>
<comment type="caution">
    <text evidence="2">The sequence shown here is derived from an EMBL/GenBank/DDBJ whole genome shotgun (WGS) entry which is preliminary data.</text>
</comment>
<accession>A0AAE1DNU7</accession>